<dbReference type="SUPFAM" id="SSF110997">
    <property type="entry name" value="Sporulation related repeat"/>
    <property type="match status" value="1"/>
</dbReference>
<feature type="compositionally biased region" description="Polar residues" evidence="1">
    <location>
        <begin position="92"/>
        <end position="113"/>
    </location>
</feature>
<evidence type="ECO:0000313" key="4">
    <source>
        <dbReference type="EMBL" id="MBB6142428.1"/>
    </source>
</evidence>
<dbReference type="RefSeq" id="WP_050057661.1">
    <property type="nucleotide sequence ID" value="NZ_JACHEK010000001.1"/>
</dbReference>
<keyword evidence="4" id="KW-0132">Cell division</keyword>
<evidence type="ECO:0000256" key="1">
    <source>
        <dbReference type="SAM" id="MobiDB-lite"/>
    </source>
</evidence>
<proteinExistence type="predicted"/>
<name>A0A841JVG3_9BACT</name>
<evidence type="ECO:0000259" key="3">
    <source>
        <dbReference type="PROSITE" id="PS51724"/>
    </source>
</evidence>
<dbReference type="InterPro" id="IPR007730">
    <property type="entry name" value="SPOR-like_dom"/>
</dbReference>
<comment type="caution">
    <text evidence="4">The sequence shown here is derived from an EMBL/GenBank/DDBJ whole genome shotgun (WGS) entry which is preliminary data.</text>
</comment>
<accession>A0A841JVG3</accession>
<gene>
    <name evidence="4" type="ORF">HNQ77_000366</name>
</gene>
<dbReference type="InterPro" id="IPR036680">
    <property type="entry name" value="SPOR-like_sf"/>
</dbReference>
<evidence type="ECO:0000313" key="5">
    <source>
        <dbReference type="Proteomes" id="UP000538666"/>
    </source>
</evidence>
<dbReference type="Pfam" id="PF05036">
    <property type="entry name" value="SPOR"/>
    <property type="match status" value="1"/>
</dbReference>
<keyword evidence="5" id="KW-1185">Reference proteome</keyword>
<evidence type="ECO:0000256" key="2">
    <source>
        <dbReference type="SAM" id="Phobius"/>
    </source>
</evidence>
<dbReference type="OrthoDB" id="119559at2"/>
<organism evidence="4 5">
    <name type="scientific">Silvibacterium bohemicum</name>
    <dbReference type="NCBI Taxonomy" id="1577686"/>
    <lineage>
        <taxon>Bacteria</taxon>
        <taxon>Pseudomonadati</taxon>
        <taxon>Acidobacteriota</taxon>
        <taxon>Terriglobia</taxon>
        <taxon>Terriglobales</taxon>
        <taxon>Acidobacteriaceae</taxon>
        <taxon>Silvibacterium</taxon>
    </lineage>
</organism>
<protein>
    <submittedName>
        <fullName evidence="4">Cell division septation protein DedD</fullName>
    </submittedName>
</protein>
<feature type="region of interest" description="Disordered" evidence="1">
    <location>
        <begin position="153"/>
        <end position="196"/>
    </location>
</feature>
<feature type="transmembrane region" description="Helical" evidence="2">
    <location>
        <begin position="26"/>
        <end position="47"/>
    </location>
</feature>
<feature type="compositionally biased region" description="Low complexity" evidence="1">
    <location>
        <begin position="60"/>
        <end position="85"/>
    </location>
</feature>
<dbReference type="Proteomes" id="UP000538666">
    <property type="component" value="Unassembled WGS sequence"/>
</dbReference>
<feature type="region of interest" description="Disordered" evidence="1">
    <location>
        <begin position="60"/>
        <end position="141"/>
    </location>
</feature>
<reference evidence="4 5" key="1">
    <citation type="submission" date="2020-08" db="EMBL/GenBank/DDBJ databases">
        <title>Genomic Encyclopedia of Type Strains, Phase IV (KMG-IV): sequencing the most valuable type-strain genomes for metagenomic binning, comparative biology and taxonomic classification.</title>
        <authorList>
            <person name="Goeker M."/>
        </authorList>
    </citation>
    <scope>NUCLEOTIDE SEQUENCE [LARGE SCALE GENOMIC DNA]</scope>
    <source>
        <strain evidence="4 5">DSM 103733</strain>
    </source>
</reference>
<keyword evidence="2" id="KW-0472">Membrane</keyword>
<dbReference type="GO" id="GO:0042834">
    <property type="term" value="F:peptidoglycan binding"/>
    <property type="evidence" value="ECO:0007669"/>
    <property type="project" value="InterPro"/>
</dbReference>
<dbReference type="GO" id="GO:0051301">
    <property type="term" value="P:cell division"/>
    <property type="evidence" value="ECO:0007669"/>
    <property type="project" value="UniProtKB-KW"/>
</dbReference>
<feature type="domain" description="SPOR" evidence="3">
    <location>
        <begin position="194"/>
        <end position="268"/>
    </location>
</feature>
<keyword evidence="2" id="KW-1133">Transmembrane helix</keyword>
<keyword evidence="2" id="KW-0812">Transmembrane</keyword>
<sequence>MVEEEEETATHAASADTEITLGMRTLLGVFFGAVLVCAIFFGFGYSLGRTGSHAAPAPVNPANAASRATSDDSASSTNPASTASPVVKTVVSDDQSASSANTSQPAPAENGTQYEYVATPDGPARRPAGAPLKASAKPSPELVAQSVAPPVVPAAKPPAAISRPTVETPGMTANPAAQPAALTTSRPAAEQPPATGATPTMVQIAAVSHQEDANILVSALKRHGYTVIVRNDPKDSLLHVQIGPFANRDEAKAMRTRLLADGYNAILK</sequence>
<dbReference type="AlphaFoldDB" id="A0A841JVG3"/>
<dbReference type="PROSITE" id="PS51724">
    <property type="entry name" value="SPOR"/>
    <property type="match status" value="1"/>
</dbReference>
<dbReference type="Gene3D" id="3.30.70.1070">
    <property type="entry name" value="Sporulation related repeat"/>
    <property type="match status" value="1"/>
</dbReference>
<keyword evidence="4" id="KW-0131">Cell cycle</keyword>
<dbReference type="EMBL" id="JACHEK010000001">
    <property type="protein sequence ID" value="MBB6142428.1"/>
    <property type="molecule type" value="Genomic_DNA"/>
</dbReference>